<dbReference type="OrthoDB" id="5453395at2"/>
<accession>A0A1Y6CHS4</accession>
<dbReference type="RefSeq" id="WP_132323571.1">
    <property type="nucleotide sequence ID" value="NZ_FWZT01000023.1"/>
</dbReference>
<organism evidence="1 2">
    <name type="scientific">Pseudobacteriovorax antillogorgiicola</name>
    <dbReference type="NCBI Taxonomy" id="1513793"/>
    <lineage>
        <taxon>Bacteria</taxon>
        <taxon>Pseudomonadati</taxon>
        <taxon>Bdellovibrionota</taxon>
        <taxon>Oligoflexia</taxon>
        <taxon>Oligoflexales</taxon>
        <taxon>Pseudobacteriovoracaceae</taxon>
        <taxon>Pseudobacteriovorax</taxon>
    </lineage>
</organism>
<dbReference type="STRING" id="1513793.SAMN06296036_12320"/>
<protein>
    <recommendedName>
        <fullName evidence="3">DUF1318 domain-containing protein</fullName>
    </recommendedName>
</protein>
<sequence length="185" mass="21314">MKSRIWLTFLFVHSGSCTIKFDVTSQRTALENQILGTQKELDQDVVLISSVRAVDQDGEIKKIEASDLHQKAVLAKQNQAFNQDDIQEFKDKQFIGEGPAGKIMILPPSIGLVSQASNRETNIISIILAEENRDRKIIWRRVITMNPELNSEHFDSVVETFQKQIYEKAKPGHWFYRNGRWMQKP</sequence>
<name>A0A1Y6CHS4_9BACT</name>
<dbReference type="Proteomes" id="UP000192907">
    <property type="component" value="Unassembled WGS sequence"/>
</dbReference>
<evidence type="ECO:0008006" key="3">
    <source>
        <dbReference type="Google" id="ProtNLM"/>
    </source>
</evidence>
<reference evidence="2" key="1">
    <citation type="submission" date="2017-04" db="EMBL/GenBank/DDBJ databases">
        <authorList>
            <person name="Varghese N."/>
            <person name="Submissions S."/>
        </authorList>
    </citation>
    <scope>NUCLEOTIDE SEQUENCE [LARGE SCALE GENOMIC DNA]</scope>
    <source>
        <strain evidence="2">RKEM611</strain>
    </source>
</reference>
<keyword evidence="2" id="KW-1185">Reference proteome</keyword>
<evidence type="ECO:0000313" key="1">
    <source>
        <dbReference type="EMBL" id="SMF66310.1"/>
    </source>
</evidence>
<proteinExistence type="predicted"/>
<dbReference type="EMBL" id="FWZT01000023">
    <property type="protein sequence ID" value="SMF66310.1"/>
    <property type="molecule type" value="Genomic_DNA"/>
</dbReference>
<evidence type="ECO:0000313" key="2">
    <source>
        <dbReference type="Proteomes" id="UP000192907"/>
    </source>
</evidence>
<dbReference type="AlphaFoldDB" id="A0A1Y6CHS4"/>
<gene>
    <name evidence="1" type="ORF">SAMN06296036_12320</name>
</gene>